<evidence type="ECO:0000313" key="3">
    <source>
        <dbReference type="Proteomes" id="UP001153712"/>
    </source>
</evidence>
<dbReference type="InterPro" id="IPR006631">
    <property type="entry name" value="DM4_12"/>
</dbReference>
<name>A0A9N9XQG3_PHYSR</name>
<feature type="chain" id="PRO_5040431087" evidence="1">
    <location>
        <begin position="20"/>
        <end position="199"/>
    </location>
</feature>
<proteinExistence type="predicted"/>
<gene>
    <name evidence="2" type="ORF">PHYEVI_LOCUS4437</name>
</gene>
<dbReference type="OrthoDB" id="8186940at2759"/>
<evidence type="ECO:0000256" key="1">
    <source>
        <dbReference type="SAM" id="SignalP"/>
    </source>
</evidence>
<dbReference type="Pfam" id="PF07841">
    <property type="entry name" value="DM4_12"/>
    <property type="match status" value="1"/>
</dbReference>
<dbReference type="PANTHER" id="PTHR21398:SF21">
    <property type="entry name" value="AGAP004005-PA"/>
    <property type="match status" value="1"/>
</dbReference>
<dbReference type="Proteomes" id="UP001153712">
    <property type="component" value="Chromosome 15"/>
</dbReference>
<organism evidence="2 3">
    <name type="scientific">Phyllotreta striolata</name>
    <name type="common">Striped flea beetle</name>
    <name type="synonym">Crioceris striolata</name>
    <dbReference type="NCBI Taxonomy" id="444603"/>
    <lineage>
        <taxon>Eukaryota</taxon>
        <taxon>Metazoa</taxon>
        <taxon>Ecdysozoa</taxon>
        <taxon>Arthropoda</taxon>
        <taxon>Hexapoda</taxon>
        <taxon>Insecta</taxon>
        <taxon>Pterygota</taxon>
        <taxon>Neoptera</taxon>
        <taxon>Endopterygota</taxon>
        <taxon>Coleoptera</taxon>
        <taxon>Polyphaga</taxon>
        <taxon>Cucujiformia</taxon>
        <taxon>Chrysomeloidea</taxon>
        <taxon>Chrysomelidae</taxon>
        <taxon>Galerucinae</taxon>
        <taxon>Alticini</taxon>
        <taxon>Phyllotreta</taxon>
    </lineage>
</organism>
<protein>
    <submittedName>
        <fullName evidence="2">Uncharacterized protein</fullName>
    </submittedName>
</protein>
<feature type="signal peptide" evidence="1">
    <location>
        <begin position="1"/>
        <end position="19"/>
    </location>
</feature>
<dbReference type="AlphaFoldDB" id="A0A9N9XQG3"/>
<sequence length="199" mass="22692">MNGNLRCFVISLLVFNVLCADLLDTSRYFATRKKRALIWSDYGVSWVQFIFGLGLPVEVEKNAITMGYVFKAFYTLPTNASDYLSPSIDIQRNKRATSRWMFYEVLESLLARFNNGDGKSCLLKIICEVAESPFEHKAGILSEIVTAVLKPSITDEEFHHPTNMDYHAAEQLGTTEGNCDSYYPECKMNILEQYSRILI</sequence>
<keyword evidence="1" id="KW-0732">Signal</keyword>
<reference evidence="2" key="1">
    <citation type="submission" date="2022-01" db="EMBL/GenBank/DDBJ databases">
        <authorList>
            <person name="King R."/>
        </authorList>
    </citation>
    <scope>NUCLEOTIDE SEQUENCE</scope>
</reference>
<dbReference type="EMBL" id="OU900108">
    <property type="protein sequence ID" value="CAG9858044.1"/>
    <property type="molecule type" value="Genomic_DNA"/>
</dbReference>
<dbReference type="SMART" id="SM00718">
    <property type="entry name" value="DM4_12"/>
    <property type="match status" value="1"/>
</dbReference>
<dbReference type="PANTHER" id="PTHR21398">
    <property type="entry name" value="AGAP007094-PA"/>
    <property type="match status" value="1"/>
</dbReference>
<evidence type="ECO:0000313" key="2">
    <source>
        <dbReference type="EMBL" id="CAG9858044.1"/>
    </source>
</evidence>
<accession>A0A9N9XQG3</accession>
<keyword evidence="3" id="KW-1185">Reference proteome</keyword>